<evidence type="ECO:0000313" key="1">
    <source>
        <dbReference type="EMBL" id="AHC40250.1"/>
    </source>
</evidence>
<gene>
    <name evidence="1" type="ORF">OVS_01825</name>
</gene>
<organism evidence="1 2">
    <name type="scientific">Mycoplasma ovis str. Michigan</name>
    <dbReference type="NCBI Taxonomy" id="1415773"/>
    <lineage>
        <taxon>Bacteria</taxon>
        <taxon>Bacillati</taxon>
        <taxon>Mycoplasmatota</taxon>
        <taxon>Mollicutes</taxon>
        <taxon>Mycoplasmataceae</taxon>
        <taxon>Mycoplasma</taxon>
    </lineage>
</organism>
<reference evidence="1 2" key="1">
    <citation type="journal article" date="2014" name="Genome Announc.">
        <title>Complete Genome Sequence of Mycoplasma ovis Strain Michigan, a Hemoplasma of Sheep with Two Distinct 16S rRNA Genes.</title>
        <authorList>
            <person name="Deshuillers P.L."/>
            <person name="Santos A.P."/>
            <person name="do Nascimento N.C."/>
            <person name="Hampel J.A."/>
            <person name="Bergin I.L."/>
            <person name="Dyson M.C."/>
            <person name="Messick J.B."/>
        </authorList>
    </citation>
    <scope>NUCLEOTIDE SEQUENCE [LARGE SCALE GENOMIC DNA]</scope>
    <source>
        <strain evidence="1 2">Michigan</strain>
    </source>
</reference>
<dbReference type="EMBL" id="CP006935">
    <property type="protein sequence ID" value="AHC40250.1"/>
    <property type="molecule type" value="Genomic_DNA"/>
</dbReference>
<name>A0ABN4BLR2_9MOLU</name>
<dbReference type="RefSeq" id="WP_024071151.1">
    <property type="nucleotide sequence ID" value="NC_023062.1"/>
</dbReference>
<proteinExistence type="predicted"/>
<dbReference type="Proteomes" id="UP000018745">
    <property type="component" value="Chromosome"/>
</dbReference>
<protein>
    <submittedName>
        <fullName evidence="1">Uncharacterized protein</fullName>
    </submittedName>
</protein>
<accession>A0ABN4BLR2</accession>
<keyword evidence="2" id="KW-1185">Reference proteome</keyword>
<evidence type="ECO:0000313" key="2">
    <source>
        <dbReference type="Proteomes" id="UP000018745"/>
    </source>
</evidence>
<sequence length="263" mass="30709">MSSLNPEPIKLPSIQNIYQEIDKEGSIDELEKKVNFEYPQLSWKYLPFDSSGRKSLLDNFKSAKAKVNKWNQLQSQRKNGSDVGSFFSDDALDKHERLSIEKFFCFQNDLKDLRVRLTKELKEIGRIDLEATTLSEKKICQDFKKSLSQIHWTKERVKIKNFPRGSQGFSNDSGWGDWQKSNPYRHFYNSENEFAEAIVLLQAKQVWIDSQKRTLVASKEMIPSIPRAQQHFRRQEGRLKTLESRTSSHIEMKVASKLLSMID</sequence>